<gene>
    <name evidence="2" type="ORF">RND71_008292</name>
</gene>
<accession>A0AAE1VJU8</accession>
<feature type="compositionally biased region" description="Basic residues" evidence="1">
    <location>
        <begin position="190"/>
        <end position="201"/>
    </location>
</feature>
<reference evidence="2" key="1">
    <citation type="submission" date="2023-12" db="EMBL/GenBank/DDBJ databases">
        <title>Genome assembly of Anisodus tanguticus.</title>
        <authorList>
            <person name="Wang Y.-J."/>
        </authorList>
    </citation>
    <scope>NUCLEOTIDE SEQUENCE</scope>
    <source>
        <strain evidence="2">KB-2021</strain>
        <tissue evidence="2">Leaf</tissue>
    </source>
</reference>
<keyword evidence="3" id="KW-1185">Reference proteome</keyword>
<organism evidence="2 3">
    <name type="scientific">Anisodus tanguticus</name>
    <dbReference type="NCBI Taxonomy" id="243964"/>
    <lineage>
        <taxon>Eukaryota</taxon>
        <taxon>Viridiplantae</taxon>
        <taxon>Streptophyta</taxon>
        <taxon>Embryophyta</taxon>
        <taxon>Tracheophyta</taxon>
        <taxon>Spermatophyta</taxon>
        <taxon>Magnoliopsida</taxon>
        <taxon>eudicotyledons</taxon>
        <taxon>Gunneridae</taxon>
        <taxon>Pentapetalae</taxon>
        <taxon>asterids</taxon>
        <taxon>lamiids</taxon>
        <taxon>Solanales</taxon>
        <taxon>Solanaceae</taxon>
        <taxon>Solanoideae</taxon>
        <taxon>Hyoscyameae</taxon>
        <taxon>Anisodus</taxon>
    </lineage>
</organism>
<protein>
    <submittedName>
        <fullName evidence="2">Uncharacterized protein</fullName>
    </submittedName>
</protein>
<evidence type="ECO:0000313" key="3">
    <source>
        <dbReference type="Proteomes" id="UP001291623"/>
    </source>
</evidence>
<comment type="caution">
    <text evidence="2">The sequence shown here is derived from an EMBL/GenBank/DDBJ whole genome shotgun (WGS) entry which is preliminary data.</text>
</comment>
<sequence length="314" mass="34369">MPHCGNSKGSGVQAFAGACSANCGKSINGSCPGTPIRPPISQRLFIPASMDMAVGFGLQCFLSSLTKLDFCAIERVHKANEPGLWNRSIMETYASYDGEVNQPKERRSMLNRASDVTIGKCKQFVKNKKLGYAAASASCLRHKLIFQLKPKFNLGPNATTIIIDIVADLYDGHTRLERIPVTDSQAPRRQSTRGRKAKGKYRPKEGETTSTSIAIVVYRMVLNCDHDGHVVFAKAISWAGEFWVTPYHQSHANGALGDPVPSCKNATHYLGIWAASFNGLNSHYLAVFPLRTITALFVAVGQPLLMLYIELHLA</sequence>
<evidence type="ECO:0000256" key="1">
    <source>
        <dbReference type="SAM" id="MobiDB-lite"/>
    </source>
</evidence>
<dbReference type="AlphaFoldDB" id="A0AAE1VJU8"/>
<evidence type="ECO:0000313" key="2">
    <source>
        <dbReference type="EMBL" id="KAK4372908.1"/>
    </source>
</evidence>
<name>A0AAE1VJU8_9SOLA</name>
<proteinExistence type="predicted"/>
<dbReference type="Proteomes" id="UP001291623">
    <property type="component" value="Unassembled WGS sequence"/>
</dbReference>
<feature type="region of interest" description="Disordered" evidence="1">
    <location>
        <begin position="180"/>
        <end position="206"/>
    </location>
</feature>
<dbReference type="EMBL" id="JAVYJV010000004">
    <property type="protein sequence ID" value="KAK4372908.1"/>
    <property type="molecule type" value="Genomic_DNA"/>
</dbReference>